<evidence type="ECO:0000256" key="3">
    <source>
        <dbReference type="ARBA" id="ARBA00022692"/>
    </source>
</evidence>
<reference evidence="8 9" key="1">
    <citation type="submission" date="2016-10" db="EMBL/GenBank/DDBJ databases">
        <authorList>
            <person name="de Groot N.N."/>
        </authorList>
    </citation>
    <scope>NUCLEOTIDE SEQUENCE [LARGE SCALE GENOMIC DNA]</scope>
    <source>
        <strain evidence="8 9">DSM 3756</strain>
    </source>
</reference>
<evidence type="ECO:0000256" key="2">
    <source>
        <dbReference type="ARBA" id="ARBA00006143"/>
    </source>
</evidence>
<dbReference type="Proteomes" id="UP000182573">
    <property type="component" value="Unassembled WGS sequence"/>
</dbReference>
<evidence type="ECO:0000256" key="6">
    <source>
        <dbReference type="SAM" id="Phobius"/>
    </source>
</evidence>
<feature type="transmembrane region" description="Helical" evidence="6">
    <location>
        <begin position="42"/>
        <end position="62"/>
    </location>
</feature>
<feature type="transmembrane region" description="Helical" evidence="6">
    <location>
        <begin position="197"/>
        <end position="216"/>
    </location>
</feature>
<dbReference type="PANTHER" id="PTHR31272:SF9">
    <property type="entry name" value="BLL1027 PROTEIN"/>
    <property type="match status" value="1"/>
</dbReference>
<comment type="subcellular location">
    <subcellularLocation>
        <location evidence="1">Membrane</location>
        <topology evidence="1">Multi-pass membrane protein</topology>
    </subcellularLocation>
</comment>
<protein>
    <submittedName>
        <fullName evidence="8">Cytochrome C biogenesis protein transmembrane region</fullName>
    </submittedName>
</protein>
<sequence>MAAVSFLASFAAGAVTVFTPCCLPVLPPLLSGSVGHRLKPLAIVGGSVVSFTLVGLLTGYLGTLTSDSLRAPAFLVIIAFGAVMADDDLHEAYATTASKVSGRVDGIGFLSSAAHPLAAGFTLGLVIGILWLPCVGPVLGAVLAYAGTTGDVSQSGLLLFSYGVGFGLPMLGVAYGSKVAGRRVSGALPGVEQTETVRRLAGYLLLLSGVALLFQLDRVLLSAL</sequence>
<evidence type="ECO:0000259" key="7">
    <source>
        <dbReference type="Pfam" id="PF02683"/>
    </source>
</evidence>
<evidence type="ECO:0000256" key="4">
    <source>
        <dbReference type="ARBA" id="ARBA00022989"/>
    </source>
</evidence>
<evidence type="ECO:0000256" key="1">
    <source>
        <dbReference type="ARBA" id="ARBA00004141"/>
    </source>
</evidence>
<dbReference type="InterPro" id="IPR051790">
    <property type="entry name" value="Cytochrome_c-biogenesis_DsbD"/>
</dbReference>
<name>A0A1H2YXQ2_HALVA</name>
<feature type="transmembrane region" description="Helical" evidence="6">
    <location>
        <begin position="157"/>
        <end position="177"/>
    </location>
</feature>
<gene>
    <name evidence="8" type="ORF">SAMN05443574_11461</name>
</gene>
<dbReference type="RefSeq" id="WP_004516190.1">
    <property type="nucleotide sequence ID" value="NZ_FNOF01000014.1"/>
</dbReference>
<keyword evidence="4 6" id="KW-1133">Transmembrane helix</keyword>
<dbReference type="GO" id="GO:0017004">
    <property type="term" value="P:cytochrome complex assembly"/>
    <property type="evidence" value="ECO:0007669"/>
    <property type="project" value="InterPro"/>
</dbReference>
<feature type="domain" description="Cytochrome C biogenesis protein transmembrane" evidence="7">
    <location>
        <begin position="6"/>
        <end position="178"/>
    </location>
</feature>
<dbReference type="AlphaFoldDB" id="A0A1H2YXQ2"/>
<evidence type="ECO:0000313" key="9">
    <source>
        <dbReference type="Proteomes" id="UP000182573"/>
    </source>
</evidence>
<dbReference type="PANTHER" id="PTHR31272">
    <property type="entry name" value="CYTOCHROME C-TYPE BIOGENESIS PROTEIN HI_1454-RELATED"/>
    <property type="match status" value="1"/>
</dbReference>
<dbReference type="Pfam" id="PF02683">
    <property type="entry name" value="DsbD_TM"/>
    <property type="match status" value="1"/>
</dbReference>
<keyword evidence="5 6" id="KW-0472">Membrane</keyword>
<feature type="transmembrane region" description="Helical" evidence="6">
    <location>
        <begin position="118"/>
        <end position="145"/>
    </location>
</feature>
<accession>A0A1H2YXQ2</accession>
<dbReference type="EMBL" id="FNOF01000014">
    <property type="protein sequence ID" value="SDX09835.1"/>
    <property type="molecule type" value="Genomic_DNA"/>
</dbReference>
<dbReference type="InterPro" id="IPR003834">
    <property type="entry name" value="Cyt_c_assmbl_TM_dom"/>
</dbReference>
<proteinExistence type="inferred from homology"/>
<dbReference type="GO" id="GO:0016020">
    <property type="term" value="C:membrane"/>
    <property type="evidence" value="ECO:0007669"/>
    <property type="project" value="UniProtKB-SubCell"/>
</dbReference>
<comment type="similarity">
    <text evidence="2">Belongs to the DsbD family.</text>
</comment>
<evidence type="ECO:0000256" key="5">
    <source>
        <dbReference type="ARBA" id="ARBA00023136"/>
    </source>
</evidence>
<evidence type="ECO:0000313" key="8">
    <source>
        <dbReference type="EMBL" id="SDX09835.1"/>
    </source>
</evidence>
<organism evidence="8 9">
    <name type="scientific">Haloarcula vallismortis</name>
    <name type="common">Halobacterium vallismortis</name>
    <dbReference type="NCBI Taxonomy" id="28442"/>
    <lineage>
        <taxon>Archaea</taxon>
        <taxon>Methanobacteriati</taxon>
        <taxon>Methanobacteriota</taxon>
        <taxon>Stenosarchaea group</taxon>
        <taxon>Halobacteria</taxon>
        <taxon>Halobacteriales</taxon>
        <taxon>Haloarculaceae</taxon>
        <taxon>Haloarcula</taxon>
    </lineage>
</organism>
<keyword evidence="3 6" id="KW-0812">Transmembrane</keyword>
<dbReference type="STRING" id="28442.SAMN05443574_11461"/>